<dbReference type="GO" id="GO:0005886">
    <property type="term" value="C:plasma membrane"/>
    <property type="evidence" value="ECO:0007669"/>
    <property type="project" value="UniProtKB-SubCell"/>
</dbReference>
<feature type="domain" description="RCK C-terminal" evidence="4">
    <location>
        <begin position="222"/>
        <end position="305"/>
    </location>
</feature>
<dbReference type="PROSITE" id="PS51202">
    <property type="entry name" value="RCK_C"/>
    <property type="match status" value="1"/>
</dbReference>
<evidence type="ECO:0000313" key="6">
    <source>
        <dbReference type="Proteomes" id="UP000318437"/>
    </source>
</evidence>
<keyword evidence="6" id="KW-1185">Reference proteome</keyword>
<sequence length="320" mass="34517">MDAIYMVTITIFGVGYGEVHPIETPQLRLMTILLIVFGYGSAIYTGGGLVQMLMEGEINRALNNRRMTKGIEELRDHAIVCGFGRAGSILVKNLQAAGKPFVVIDQDDEKLTAAEQMHCLVLQGNATEDDVLLSAGVQHASVLATVLPDDAANVFITLTARVLNPEVEIIARAEHPATEKKLLRSGATHVVSPAVIGGRRMAQLITHPSREELLADPEKNEQLQHELSQIGLQIHEVAVSNLLAGHPVGDITSTVDHKFLIVAVQRQEGEVEVDPALDCMLEAGDALVVLARGEQPPQLTVKPKSSSEILYRGAKIAVSL</sequence>
<feature type="domain" description="RCK N-terminal" evidence="3">
    <location>
        <begin position="75"/>
        <end position="192"/>
    </location>
</feature>
<protein>
    <submittedName>
        <fullName evidence="5">Inner membrane protein YbaL</fullName>
    </submittedName>
</protein>
<dbReference type="SUPFAM" id="SSF116726">
    <property type="entry name" value="TrkA C-terminal domain-like"/>
    <property type="match status" value="1"/>
</dbReference>
<dbReference type="PANTHER" id="PTHR43833">
    <property type="entry name" value="POTASSIUM CHANNEL PROTEIN 2-RELATED-RELATED"/>
    <property type="match status" value="1"/>
</dbReference>
<dbReference type="Pfam" id="PF02254">
    <property type="entry name" value="TrkA_N"/>
    <property type="match status" value="1"/>
</dbReference>
<dbReference type="Gene3D" id="1.10.287.70">
    <property type="match status" value="1"/>
</dbReference>
<comment type="caution">
    <text evidence="5">The sequence shown here is derived from an EMBL/GenBank/DDBJ whole genome shotgun (WGS) entry which is preliminary data.</text>
</comment>
<dbReference type="InterPro" id="IPR050721">
    <property type="entry name" value="Trk_Ktr_HKT_K-transport"/>
</dbReference>
<dbReference type="PROSITE" id="PS51201">
    <property type="entry name" value="RCK_N"/>
    <property type="match status" value="1"/>
</dbReference>
<dbReference type="GO" id="GO:0006813">
    <property type="term" value="P:potassium ion transport"/>
    <property type="evidence" value="ECO:0007669"/>
    <property type="project" value="InterPro"/>
</dbReference>
<accession>A0A5C6D212</accession>
<gene>
    <name evidence="5" type="primary">ybaL_1</name>
    <name evidence="5" type="ORF">Pla144_09510</name>
</gene>
<dbReference type="Gene3D" id="3.40.50.720">
    <property type="entry name" value="NAD(P)-binding Rossmann-like Domain"/>
    <property type="match status" value="1"/>
</dbReference>
<dbReference type="EMBL" id="SJPS01000001">
    <property type="protein sequence ID" value="TWU30165.1"/>
    <property type="molecule type" value="Genomic_DNA"/>
</dbReference>
<name>A0A5C6D212_9BACT</name>
<evidence type="ECO:0000259" key="3">
    <source>
        <dbReference type="PROSITE" id="PS51201"/>
    </source>
</evidence>
<dbReference type="InterPro" id="IPR013099">
    <property type="entry name" value="K_chnl_dom"/>
</dbReference>
<reference evidence="5 6" key="1">
    <citation type="submission" date="2019-02" db="EMBL/GenBank/DDBJ databases">
        <title>Deep-cultivation of Planctomycetes and their phenomic and genomic characterization uncovers novel biology.</title>
        <authorList>
            <person name="Wiegand S."/>
            <person name="Jogler M."/>
            <person name="Boedeker C."/>
            <person name="Pinto D."/>
            <person name="Vollmers J."/>
            <person name="Rivas-Marin E."/>
            <person name="Kohn T."/>
            <person name="Peeters S.H."/>
            <person name="Heuer A."/>
            <person name="Rast P."/>
            <person name="Oberbeckmann S."/>
            <person name="Bunk B."/>
            <person name="Jeske O."/>
            <person name="Meyerdierks A."/>
            <person name="Storesund J.E."/>
            <person name="Kallscheuer N."/>
            <person name="Luecker S."/>
            <person name="Lage O.M."/>
            <person name="Pohl T."/>
            <person name="Merkel B.J."/>
            <person name="Hornburger P."/>
            <person name="Mueller R.-W."/>
            <person name="Bruemmer F."/>
            <person name="Labrenz M."/>
            <person name="Spormann A.M."/>
            <person name="Op Den Camp H."/>
            <person name="Overmann J."/>
            <person name="Amann R."/>
            <person name="Jetten M.S.M."/>
            <person name="Mascher T."/>
            <person name="Medema M.H."/>
            <person name="Devos D.P."/>
            <person name="Kaster A.-K."/>
            <person name="Ovreas L."/>
            <person name="Rohde M."/>
            <person name="Galperin M.Y."/>
            <person name="Jogler C."/>
        </authorList>
    </citation>
    <scope>NUCLEOTIDE SEQUENCE [LARGE SCALE GENOMIC DNA]</scope>
    <source>
        <strain evidence="5 6">Pla144</strain>
    </source>
</reference>
<proteinExistence type="predicted"/>
<evidence type="ECO:0000256" key="1">
    <source>
        <dbReference type="ARBA" id="ARBA00004651"/>
    </source>
</evidence>
<dbReference type="InterPro" id="IPR006037">
    <property type="entry name" value="RCK_C"/>
</dbReference>
<dbReference type="InterPro" id="IPR036291">
    <property type="entry name" value="NAD(P)-bd_dom_sf"/>
</dbReference>
<dbReference type="PANTHER" id="PTHR43833:SF9">
    <property type="entry name" value="POTASSIUM CHANNEL PROTEIN YUGO-RELATED"/>
    <property type="match status" value="1"/>
</dbReference>
<dbReference type="InterPro" id="IPR036721">
    <property type="entry name" value="RCK_C_sf"/>
</dbReference>
<evidence type="ECO:0000313" key="5">
    <source>
        <dbReference type="EMBL" id="TWU30165.1"/>
    </source>
</evidence>
<dbReference type="SUPFAM" id="SSF51735">
    <property type="entry name" value="NAD(P)-binding Rossmann-fold domains"/>
    <property type="match status" value="1"/>
</dbReference>
<keyword evidence="2" id="KW-0812">Transmembrane</keyword>
<dbReference type="Gene3D" id="3.30.70.1450">
    <property type="entry name" value="Regulator of K+ conductance, C-terminal domain"/>
    <property type="match status" value="1"/>
</dbReference>
<organism evidence="5 6">
    <name type="scientific">Bythopirellula polymerisocia</name>
    <dbReference type="NCBI Taxonomy" id="2528003"/>
    <lineage>
        <taxon>Bacteria</taxon>
        <taxon>Pseudomonadati</taxon>
        <taxon>Planctomycetota</taxon>
        <taxon>Planctomycetia</taxon>
        <taxon>Pirellulales</taxon>
        <taxon>Lacipirellulaceae</taxon>
        <taxon>Bythopirellula</taxon>
    </lineage>
</organism>
<dbReference type="InterPro" id="IPR003148">
    <property type="entry name" value="RCK_N"/>
</dbReference>
<evidence type="ECO:0000256" key="2">
    <source>
        <dbReference type="SAM" id="Phobius"/>
    </source>
</evidence>
<dbReference type="Proteomes" id="UP000318437">
    <property type="component" value="Unassembled WGS sequence"/>
</dbReference>
<keyword evidence="2" id="KW-1133">Transmembrane helix</keyword>
<keyword evidence="2" id="KW-0472">Membrane</keyword>
<comment type="subcellular location">
    <subcellularLocation>
        <location evidence="1">Cell membrane</location>
        <topology evidence="1">Multi-pass membrane protein</topology>
    </subcellularLocation>
</comment>
<evidence type="ECO:0000259" key="4">
    <source>
        <dbReference type="PROSITE" id="PS51202"/>
    </source>
</evidence>
<dbReference type="GO" id="GO:0008324">
    <property type="term" value="F:monoatomic cation transmembrane transporter activity"/>
    <property type="evidence" value="ECO:0007669"/>
    <property type="project" value="InterPro"/>
</dbReference>
<dbReference type="Pfam" id="PF07885">
    <property type="entry name" value="Ion_trans_2"/>
    <property type="match status" value="1"/>
</dbReference>
<dbReference type="SUPFAM" id="SSF81324">
    <property type="entry name" value="Voltage-gated potassium channels"/>
    <property type="match status" value="1"/>
</dbReference>
<dbReference type="AlphaFoldDB" id="A0A5C6D212"/>
<feature type="transmembrane region" description="Helical" evidence="2">
    <location>
        <begin position="29"/>
        <end position="50"/>
    </location>
</feature>